<name>A0A5J6VKS8_9VIRU</name>
<proteinExistence type="predicted"/>
<organism evidence="1">
    <name type="scientific">Megaviridae environmental sample</name>
    <dbReference type="NCBI Taxonomy" id="1737588"/>
    <lineage>
        <taxon>Viruses</taxon>
        <taxon>Varidnaviria</taxon>
        <taxon>Bamfordvirae</taxon>
        <taxon>Nucleocytoviricota</taxon>
        <taxon>Megaviricetes</taxon>
        <taxon>Imitervirales</taxon>
        <taxon>Mimiviridae</taxon>
        <taxon>environmental samples</taxon>
    </lineage>
</organism>
<accession>A0A5J6VKS8</accession>
<dbReference type="EMBL" id="MN448289">
    <property type="protein sequence ID" value="QFG74513.1"/>
    <property type="molecule type" value="Genomic_DNA"/>
</dbReference>
<evidence type="ECO:0000313" key="1">
    <source>
        <dbReference type="EMBL" id="QFG74513.1"/>
    </source>
</evidence>
<sequence length="47" mass="5537">MRTLLSLFFFNSLMIFDLKHKNTVCEHSLNNSSDVNLTYTDAWNKLN</sequence>
<protein>
    <submittedName>
        <fullName evidence="1">Uncharacterized protein</fullName>
    </submittedName>
</protein>
<reference evidence="1" key="1">
    <citation type="journal article" date="2019" name="Philos. Trans. R. Soc. Lond., B, Biol. Sci.">
        <title>Targeted metagenomic recovery of four divergent viruses reveals shared and distinctive characteristics of giant viruses of marine eukaryotes.</title>
        <authorList>
            <person name="Needham D.M."/>
            <person name="Poirier C."/>
            <person name="Hehenberger E."/>
            <person name="Jimenez V."/>
            <person name="Swalwell J.E."/>
            <person name="Santoro A.E."/>
            <person name="Worden A.Z."/>
        </authorList>
    </citation>
    <scope>NUCLEOTIDE SEQUENCE</scope>
    <source>
        <strain evidence="1">MPacV-611</strain>
    </source>
</reference>